<dbReference type="EMBL" id="HQ847907">
    <property type="protein sequence ID" value="AEK86193.1"/>
    <property type="molecule type" value="Genomic_RNA"/>
</dbReference>
<name>G0YZM3_9REOV</name>
<keyword evidence="3" id="KW-1162">Viral penetration into host cytoplasm</keyword>
<dbReference type="Gene3D" id="1.10.2050.10">
    <property type="entry name" value="Protein mu-1, chain B, domain 3"/>
    <property type="match status" value="1"/>
</dbReference>
<dbReference type="InterPro" id="IPR009113">
    <property type="entry name" value="Mu1/VP4"/>
</dbReference>
<dbReference type="Gene3D" id="3.90.1370.10">
    <property type="entry name" value="Protein mu-1, chain B, domain 1"/>
    <property type="match status" value="1"/>
</dbReference>
<dbReference type="GO" id="GO:0046812">
    <property type="term" value="F:host cell surface binding"/>
    <property type="evidence" value="ECO:0007669"/>
    <property type="project" value="InterPro"/>
</dbReference>
<evidence type="ECO:0000256" key="3">
    <source>
        <dbReference type="ARBA" id="ARBA00022595"/>
    </source>
</evidence>
<evidence type="ECO:0000313" key="12">
    <source>
        <dbReference type="Proteomes" id="UP000118514"/>
    </source>
</evidence>
<dbReference type="Proteomes" id="UP000118514">
    <property type="component" value="Genome"/>
</dbReference>
<dbReference type="MEROPS" id="N07.001"/>
<evidence type="ECO:0000256" key="5">
    <source>
        <dbReference type="ARBA" id="ARBA00022707"/>
    </source>
</evidence>
<dbReference type="InterPro" id="IPR044937">
    <property type="entry name" value="Mu1_membr_pen_domIII"/>
</dbReference>
<dbReference type="GO" id="GO:0039624">
    <property type="term" value="C:viral outer capsid"/>
    <property type="evidence" value="ECO:0007669"/>
    <property type="project" value="UniProtKB-KW"/>
</dbReference>
<proteinExistence type="predicted"/>
<keyword evidence="5" id="KW-0519">Myristate</keyword>
<comment type="subcellular location">
    <subcellularLocation>
        <location evidence="1">Virion</location>
    </subcellularLocation>
</comment>
<dbReference type="InterPro" id="IPR015962">
    <property type="entry name" value="Mu1_membr_pen_domII"/>
</dbReference>
<dbReference type="Gene3D" id="2.60.120.420">
    <property type="entry name" value="Membrane penetration protein mu1, Chain B, domain 4"/>
    <property type="match status" value="1"/>
</dbReference>
<reference evidence="11 12" key="2">
    <citation type="journal article" date="2011" name="J. Virol.">
        <title>Virion structure of baboon reovirus, a fusogenic orthoreovirus that lacks an adhesion fiber.</title>
        <authorList>
            <person name="Yan X."/>
            <person name="Parent K.N."/>
            <person name="Goodman R.P."/>
            <person name="Tang J."/>
            <person name="Shou J."/>
            <person name="Nibert M.L."/>
            <person name="Duncan R."/>
            <person name="Baker T.S."/>
        </authorList>
    </citation>
    <scope>NUCLEOTIDE SEQUENCE [LARGE SCALE GENOMIC DNA]</scope>
</reference>
<keyword evidence="10" id="KW-1160">Virus entry into host cell</keyword>
<dbReference type="GO" id="GO:0140267">
    <property type="term" value="P:symbiont entry into host cell via permeabilization of host membrane"/>
    <property type="evidence" value="ECO:0007669"/>
    <property type="project" value="UniProtKB-KW"/>
</dbReference>
<evidence type="ECO:0000256" key="8">
    <source>
        <dbReference type="ARBA" id="ARBA00023180"/>
    </source>
</evidence>
<sequence>MGAGSSVVQHFEVYGDGNVFSPDARQATSAVPQLDLNIGDINPGGICFTLVSGARDPSSAGALRRLTTRDVSQQAFRDQTHRISNDDEFLSDNTEVYFALTEHAIEQFGKLENACEIDRAYLNANGLLTTTFQLRHYYYTHSCYVGVSAEQAAKNFVKDAKIMSSRQLISYFSAVQNALTALAQWEVSIRQVMNLIPMTTPFGSTKCDMTSVVQFLDANLPEEHPVRYFPYEAALSISRRNGGIRFKDKRGETLSNAVNAVSSAAGAPLSNALSPAYKSSIARQALNDLDVADIDVLSSSRPIASSVLARSMEPQQYNIRALPASSTMWLRQLYQNVSFEVGWENTETHTRHYFEIKFGTKAIHLNSMGSMNVLVNYGNKSYSAPGFDPDHKQVYLLLVQSKIPFEDWKRAEDIIAILPLASTTLHAEEGSFYNTKLLDETALNVLFEKELIAESGDEVNSYMLCTFVSDQGRVGGNAITPFADAWDANTTFFPLTLGDVSVNGTSTHRVTPSVLFGSYTPDILHSALPNEAGLIIGRRMARVAGAIKADDSTNPGEVSVYSTPITGRLILQQSRAQNVRGTAMPHHKGALFKLGSRALHMFMGRPESVMLSQTPIVRDSSVMVGLLQGARDGLRNKSISAEPKISNDSIGAMRSVQLLHQGLLNEVQTLYPPLKG</sequence>
<evidence type="ECO:0000256" key="10">
    <source>
        <dbReference type="ARBA" id="ARBA00023296"/>
    </source>
</evidence>
<keyword evidence="2" id="KW-0167">Capsid protein</keyword>
<keyword evidence="9" id="KW-0449">Lipoprotein</keyword>
<evidence type="ECO:0000256" key="2">
    <source>
        <dbReference type="ARBA" id="ARBA00022561"/>
    </source>
</evidence>
<evidence type="ECO:0000313" key="11">
    <source>
        <dbReference type="EMBL" id="AEK86193.1"/>
    </source>
</evidence>
<evidence type="ECO:0000256" key="7">
    <source>
        <dbReference type="ARBA" id="ARBA00022844"/>
    </source>
</evidence>
<dbReference type="Pfam" id="PF05993">
    <property type="entry name" value="Reovirus_M2"/>
    <property type="match status" value="1"/>
</dbReference>
<accession>G0YZM3</accession>
<keyword evidence="7" id="KW-0946">Virion</keyword>
<keyword evidence="6" id="KW-1152">Outer capsid protein</keyword>
<keyword evidence="12" id="KW-1185">Reference proteome</keyword>
<reference evidence="12" key="1">
    <citation type="journal article" date="1999" name="Virology">
        <title>Extensive sequence divergence and phylogenetic relationships between the fusogenic and nonfusogenic orthoreoviruses: a species proposal.</title>
        <authorList>
            <person name="Duncan R."/>
        </authorList>
    </citation>
    <scope>NUCLEOTIDE SEQUENCE [LARGE SCALE GENOMIC DNA]</scope>
</reference>
<keyword evidence="8" id="KW-0325">Glycoprotein</keyword>
<dbReference type="SUPFAM" id="SSF69908">
    <property type="entry name" value="Membrane penetration protein mu1"/>
    <property type="match status" value="1"/>
</dbReference>
<evidence type="ECO:0000256" key="1">
    <source>
        <dbReference type="ARBA" id="ARBA00004328"/>
    </source>
</evidence>
<organism evidence="11 12">
    <name type="scientific">Baboon orthoreovirus</name>
    <dbReference type="NCBI Taxonomy" id="75888"/>
    <lineage>
        <taxon>Viruses</taxon>
        <taxon>Riboviria</taxon>
        <taxon>Orthornavirae</taxon>
        <taxon>Duplornaviricota</taxon>
        <taxon>Resentoviricetes</taxon>
        <taxon>Reovirales</taxon>
        <taxon>Spinareoviridae</taxon>
        <taxon>Orthoreovirus</taxon>
        <taxon>Orthoreovirus papionis</taxon>
    </lineage>
</organism>
<dbReference type="GeneID" id="11029902"/>
<protein>
    <submittedName>
        <fullName evidence="11">Outer shell protein</fullName>
    </submittedName>
</protein>
<evidence type="ECO:0000256" key="4">
    <source>
        <dbReference type="ARBA" id="ARBA00022648"/>
    </source>
</evidence>
<evidence type="ECO:0000256" key="9">
    <source>
        <dbReference type="ARBA" id="ARBA00023288"/>
    </source>
</evidence>
<dbReference type="KEGG" id="vg:11029902"/>
<dbReference type="Gene3D" id="1.10.2040.10">
    <property type="entry name" value="Protein mu-1, chain B, domain 2"/>
    <property type="match status" value="1"/>
</dbReference>
<dbReference type="InterPro" id="IPR015961">
    <property type="entry name" value="Mu1_membr_pen_domI"/>
</dbReference>
<keyword evidence="4" id="KW-1173">Viral penetration via permeabilization of host membrane</keyword>
<dbReference type="OrthoDB" id="2377at10239"/>
<dbReference type="RefSeq" id="YP_004769551.1">
    <property type="nucleotide sequence ID" value="NC_015881.1"/>
</dbReference>
<dbReference type="InterPro" id="IPR015960">
    <property type="entry name" value="Mu1_membr_pen_domIV"/>
</dbReference>
<dbReference type="InterPro" id="IPR036256">
    <property type="entry name" value="Mu1/VP4_sf"/>
</dbReference>
<gene>
    <name evidence="11" type="primary">muB</name>
</gene>
<evidence type="ECO:0000256" key="6">
    <source>
        <dbReference type="ARBA" id="ARBA00022770"/>
    </source>
</evidence>